<evidence type="ECO:0000313" key="7">
    <source>
        <dbReference type="Proteomes" id="UP000031575"/>
    </source>
</evidence>
<dbReference type="AlphaFoldDB" id="A0A0C2FT28"/>
<dbReference type="CDD" id="cd12148">
    <property type="entry name" value="fungal_TF_MHR"/>
    <property type="match status" value="1"/>
</dbReference>
<feature type="compositionally biased region" description="Polar residues" evidence="4">
    <location>
        <begin position="127"/>
        <end position="151"/>
    </location>
</feature>
<dbReference type="SUPFAM" id="SSF57701">
    <property type="entry name" value="Zn2/Cys6 DNA-binding domain"/>
    <property type="match status" value="1"/>
</dbReference>
<dbReference type="Pfam" id="PF00172">
    <property type="entry name" value="Zn_clus"/>
    <property type="match status" value="1"/>
</dbReference>
<comment type="caution">
    <text evidence="6">The sequence shown here is derived from an EMBL/GenBank/DDBJ whole genome shotgun (WGS) entry which is preliminary data.</text>
</comment>
<dbReference type="SMART" id="SM00066">
    <property type="entry name" value="GAL4"/>
    <property type="match status" value="1"/>
</dbReference>
<dbReference type="GO" id="GO:0000435">
    <property type="term" value="P:positive regulation of transcription from RNA polymerase II promoter by galactose"/>
    <property type="evidence" value="ECO:0007669"/>
    <property type="project" value="TreeGrafter"/>
</dbReference>
<accession>A0A0C2FT28</accession>
<dbReference type="GO" id="GO:0000981">
    <property type="term" value="F:DNA-binding transcription factor activity, RNA polymerase II-specific"/>
    <property type="evidence" value="ECO:0007669"/>
    <property type="project" value="InterPro"/>
</dbReference>
<dbReference type="InterPro" id="IPR051127">
    <property type="entry name" value="Fungal_SecMet_Regulators"/>
</dbReference>
<dbReference type="RefSeq" id="XP_040622153.1">
    <property type="nucleotide sequence ID" value="XM_040763862.1"/>
</dbReference>
<keyword evidence="1" id="KW-0805">Transcription regulation</keyword>
<dbReference type="HOGENOM" id="CLU_008511_1_0_1"/>
<dbReference type="Gene3D" id="4.10.240.10">
    <property type="entry name" value="Zn(2)-C6 fungal-type DNA-binding domain"/>
    <property type="match status" value="1"/>
</dbReference>
<dbReference type="InterPro" id="IPR001138">
    <property type="entry name" value="Zn2Cys6_DnaBD"/>
</dbReference>
<dbReference type="OrthoDB" id="424974at2759"/>
<dbReference type="PANTHER" id="PTHR47424">
    <property type="entry name" value="REGULATORY PROTEIN GAL4"/>
    <property type="match status" value="1"/>
</dbReference>
<feature type="region of interest" description="Disordered" evidence="4">
    <location>
        <begin position="98"/>
        <end position="158"/>
    </location>
</feature>
<sequence>MASDTRERQRRRKIVLACEPCRERKTRCDGRKPICSSCEHRSLGLEKCIYTVGNARTASSDDYTKALHERIRHLEHACALYGIEVNSAGRVSLLSNSRLRPPMSASSSTATSPVMLSGGRRGGVADQQPSVTPPNVSATGKSGTSDMTSPEQMDPEDATGVTAMGTVLSEEDLEGEGAIDSFYGRSSAASFLKEAASALPQRQNWSGASTGSGTSTTAATTSQSSFFAGRGPTSAPSPVRPLPHQPPPPPPVMAPPTLSFTDVDRFTLPPRALGDHLIQRFFSRIFYQYPFFDREAFEHAYQRLWQVDDPATRPQIAAQQQKFDGLGLGSSEAGPDSIIFHCALNAIFALGCCFSDLPPAERAAAIDVFGNRSKTFVGLELINYNNLGVVQAMLVISLVLQGTQGIPQPLLDRRRHGLPRGPGYWSAHGGDQSEPAVACLVSMTFGRPPMASSLSIAPEMLNKTPDSASPESLRLAFYYEGVKLSVILEDILQRIYKPWLTRDANNTNHNGNTTSTSSISSNNALQTHHNLDTVVEIQGRLDQFEQSVTPFLSWTAHADMPGDVSEEDRLIMGISQNVLHARFIYLQLILYRPILSQLANSDASPTTSSGANSSGQSLLTRDGLRYSFAIECGKSCVEAAKRLIVLVHSVYRTETTDIWWWNGLYACAAGLVLIVARSCPDLWQSLDRDEIAALWDKSHSILQDQALYSASARKSLDLLLKVNEHALLRQAAGENDILAANTSSGNGFASDGGVGAAGREGGGHRDGNNNNNNGNSGNMGSNSGLAAQFLAGTTGDGLAAAGGSNMQPGQFDFLAQMADPNAPTLLEDTYAMGPLFAWDQNIDFTNLLP</sequence>
<dbReference type="CDD" id="cd00067">
    <property type="entry name" value="GAL4"/>
    <property type="match status" value="1"/>
</dbReference>
<feature type="compositionally biased region" description="Gly residues" evidence="4">
    <location>
        <begin position="750"/>
        <end position="760"/>
    </location>
</feature>
<organism evidence="6 7">
    <name type="scientific">Sporothrix brasiliensis 5110</name>
    <dbReference type="NCBI Taxonomy" id="1398154"/>
    <lineage>
        <taxon>Eukaryota</taxon>
        <taxon>Fungi</taxon>
        <taxon>Dikarya</taxon>
        <taxon>Ascomycota</taxon>
        <taxon>Pezizomycotina</taxon>
        <taxon>Sordariomycetes</taxon>
        <taxon>Sordariomycetidae</taxon>
        <taxon>Ophiostomatales</taxon>
        <taxon>Ophiostomataceae</taxon>
        <taxon>Sporothrix</taxon>
    </lineage>
</organism>
<keyword evidence="3" id="KW-0539">Nucleus</keyword>
<evidence type="ECO:0000256" key="3">
    <source>
        <dbReference type="ARBA" id="ARBA00023242"/>
    </source>
</evidence>
<dbReference type="Proteomes" id="UP000031575">
    <property type="component" value="Unassembled WGS sequence"/>
</dbReference>
<dbReference type="GO" id="GO:0008270">
    <property type="term" value="F:zinc ion binding"/>
    <property type="evidence" value="ECO:0007669"/>
    <property type="project" value="InterPro"/>
</dbReference>
<gene>
    <name evidence="6" type="ORF">SPBR_05599</name>
</gene>
<dbReference type="GO" id="GO:0000978">
    <property type="term" value="F:RNA polymerase II cis-regulatory region sequence-specific DNA binding"/>
    <property type="evidence" value="ECO:0007669"/>
    <property type="project" value="TreeGrafter"/>
</dbReference>
<dbReference type="GeneID" id="63678783"/>
<protein>
    <submittedName>
        <fullName evidence="6">Fungal specific transcription factor domain containing protein</fullName>
    </submittedName>
</protein>
<keyword evidence="7" id="KW-1185">Reference proteome</keyword>
<keyword evidence="2" id="KW-0804">Transcription</keyword>
<dbReference type="VEuPathDB" id="FungiDB:SPBR_05599"/>
<feature type="region of interest" description="Disordered" evidence="4">
    <location>
        <begin position="750"/>
        <end position="781"/>
    </location>
</feature>
<evidence type="ECO:0000256" key="2">
    <source>
        <dbReference type="ARBA" id="ARBA00023163"/>
    </source>
</evidence>
<name>A0A0C2FT28_9PEZI</name>
<feature type="compositionally biased region" description="Low complexity" evidence="4">
    <location>
        <begin position="768"/>
        <end position="781"/>
    </location>
</feature>
<dbReference type="GO" id="GO:0005634">
    <property type="term" value="C:nucleus"/>
    <property type="evidence" value="ECO:0007669"/>
    <property type="project" value="TreeGrafter"/>
</dbReference>
<evidence type="ECO:0000259" key="5">
    <source>
        <dbReference type="PROSITE" id="PS50048"/>
    </source>
</evidence>
<reference evidence="6 7" key="1">
    <citation type="journal article" date="2014" name="BMC Genomics">
        <title>Comparative genomics of the major fungal agents of human and animal Sporotrichosis: Sporothrix schenckii and Sporothrix brasiliensis.</title>
        <authorList>
            <person name="Teixeira M.M."/>
            <person name="de Almeida L.G."/>
            <person name="Kubitschek-Barreira P."/>
            <person name="Alves F.L."/>
            <person name="Kioshima E.S."/>
            <person name="Abadio A.K."/>
            <person name="Fernandes L."/>
            <person name="Derengowski L.S."/>
            <person name="Ferreira K.S."/>
            <person name="Souza R.C."/>
            <person name="Ruiz J.C."/>
            <person name="de Andrade N.C."/>
            <person name="Paes H.C."/>
            <person name="Nicola A.M."/>
            <person name="Albuquerque P."/>
            <person name="Gerber A.L."/>
            <person name="Martins V.P."/>
            <person name="Peconick L.D."/>
            <person name="Neto A.V."/>
            <person name="Chaucanez C.B."/>
            <person name="Silva P.A."/>
            <person name="Cunha O.L."/>
            <person name="de Oliveira F.F."/>
            <person name="dos Santos T.C."/>
            <person name="Barros A.L."/>
            <person name="Soares M.A."/>
            <person name="de Oliveira L.M."/>
            <person name="Marini M.M."/>
            <person name="Villalobos-Duno H."/>
            <person name="Cunha M.M."/>
            <person name="de Hoog S."/>
            <person name="da Silveira J.F."/>
            <person name="Henrissat B."/>
            <person name="Nino-Vega G.A."/>
            <person name="Cisalpino P.S."/>
            <person name="Mora-Montes H.M."/>
            <person name="Almeida S.R."/>
            <person name="Stajich J.E."/>
            <person name="Lopes-Bezerra L.M."/>
            <person name="Vasconcelos A.T."/>
            <person name="Felipe M.S."/>
        </authorList>
    </citation>
    <scope>NUCLEOTIDE SEQUENCE [LARGE SCALE GENOMIC DNA]</scope>
    <source>
        <strain evidence="6 7">5110</strain>
    </source>
</reference>
<dbReference type="InterPro" id="IPR036864">
    <property type="entry name" value="Zn2-C6_fun-type_DNA-bd_sf"/>
</dbReference>
<dbReference type="PANTHER" id="PTHR47424:SF4">
    <property type="entry name" value="ZN(II)2CYS6 TRANSCRIPTION FACTOR (EUROFUNG)"/>
    <property type="match status" value="1"/>
</dbReference>
<proteinExistence type="predicted"/>
<dbReference type="PROSITE" id="PS50048">
    <property type="entry name" value="ZN2_CY6_FUNGAL_2"/>
    <property type="match status" value="1"/>
</dbReference>
<dbReference type="EMBL" id="AWTV01000004">
    <property type="protein sequence ID" value="KIH94143.1"/>
    <property type="molecule type" value="Genomic_DNA"/>
</dbReference>
<feature type="compositionally biased region" description="Pro residues" evidence="4">
    <location>
        <begin position="238"/>
        <end position="254"/>
    </location>
</feature>
<evidence type="ECO:0000256" key="4">
    <source>
        <dbReference type="SAM" id="MobiDB-lite"/>
    </source>
</evidence>
<evidence type="ECO:0000256" key="1">
    <source>
        <dbReference type="ARBA" id="ARBA00023015"/>
    </source>
</evidence>
<feature type="domain" description="Zn(2)-C6 fungal-type" evidence="5">
    <location>
        <begin position="17"/>
        <end position="50"/>
    </location>
</feature>
<evidence type="ECO:0000313" key="6">
    <source>
        <dbReference type="EMBL" id="KIH94143.1"/>
    </source>
</evidence>
<feature type="region of interest" description="Disordered" evidence="4">
    <location>
        <begin position="224"/>
        <end position="255"/>
    </location>
</feature>